<evidence type="ECO:0000259" key="7">
    <source>
        <dbReference type="PROSITE" id="PS01124"/>
    </source>
</evidence>
<dbReference type="SMART" id="SM00342">
    <property type="entry name" value="HTH_ARAC"/>
    <property type="match status" value="1"/>
</dbReference>
<dbReference type="InterPro" id="IPR001789">
    <property type="entry name" value="Sig_transdc_resp-reg_receiver"/>
</dbReference>
<feature type="domain" description="Response regulatory" evidence="8">
    <location>
        <begin position="3"/>
        <end position="120"/>
    </location>
</feature>
<evidence type="ECO:0000313" key="9">
    <source>
        <dbReference type="EMBL" id="MBC5649105.1"/>
    </source>
</evidence>
<evidence type="ECO:0000256" key="1">
    <source>
        <dbReference type="ARBA" id="ARBA00018672"/>
    </source>
</evidence>
<keyword evidence="10" id="KW-1185">Reference proteome</keyword>
<evidence type="ECO:0000259" key="8">
    <source>
        <dbReference type="PROSITE" id="PS50110"/>
    </source>
</evidence>
<dbReference type="SUPFAM" id="SSF46689">
    <property type="entry name" value="Homeodomain-like"/>
    <property type="match status" value="2"/>
</dbReference>
<feature type="domain" description="HTH araC/xylS-type" evidence="7">
    <location>
        <begin position="422"/>
        <end position="520"/>
    </location>
</feature>
<dbReference type="SMART" id="SM00448">
    <property type="entry name" value="REC"/>
    <property type="match status" value="1"/>
</dbReference>
<organism evidence="9 10">
    <name type="scientific">Christensenella tenuis</name>
    <dbReference type="NCBI Taxonomy" id="2763033"/>
    <lineage>
        <taxon>Bacteria</taxon>
        <taxon>Bacillati</taxon>
        <taxon>Bacillota</taxon>
        <taxon>Clostridia</taxon>
        <taxon>Christensenellales</taxon>
        <taxon>Christensenellaceae</taxon>
        <taxon>Christensenella</taxon>
    </lineage>
</organism>
<comment type="caution">
    <text evidence="9">The sequence shown here is derived from an EMBL/GenBank/DDBJ whole genome shotgun (WGS) entry which is preliminary data.</text>
</comment>
<evidence type="ECO:0000313" key="10">
    <source>
        <dbReference type="Proteomes" id="UP000606889"/>
    </source>
</evidence>
<keyword evidence="2" id="KW-0805">Transcription regulation</keyword>
<dbReference type="Pfam" id="PF12833">
    <property type="entry name" value="HTH_18"/>
    <property type="match status" value="1"/>
</dbReference>
<evidence type="ECO:0000256" key="4">
    <source>
        <dbReference type="ARBA" id="ARBA00023163"/>
    </source>
</evidence>
<dbReference type="Proteomes" id="UP000606889">
    <property type="component" value="Unassembled WGS sequence"/>
</dbReference>
<dbReference type="PROSITE" id="PS01124">
    <property type="entry name" value="HTH_ARAC_FAMILY_2"/>
    <property type="match status" value="1"/>
</dbReference>
<dbReference type="SUPFAM" id="SSF52172">
    <property type="entry name" value="CheY-like"/>
    <property type="match status" value="1"/>
</dbReference>
<reference evidence="9 10" key="1">
    <citation type="submission" date="2020-08" db="EMBL/GenBank/DDBJ databases">
        <title>Genome public.</title>
        <authorList>
            <person name="Liu C."/>
            <person name="Sun Q."/>
        </authorList>
    </citation>
    <scope>NUCLEOTIDE SEQUENCE [LARGE SCALE GENOMIC DNA]</scope>
    <source>
        <strain evidence="9 10">NSJ-35</strain>
    </source>
</reference>
<keyword evidence="6" id="KW-0597">Phosphoprotein</keyword>
<dbReference type="InterPro" id="IPR018062">
    <property type="entry name" value="HTH_AraC-typ_CS"/>
</dbReference>
<comment type="function">
    <text evidence="5">May play the central regulatory role in sporulation. It may be an element of the effector pathway responsible for the activation of sporulation genes in response to nutritional stress. Spo0A may act in concert with spo0H (a sigma factor) to control the expression of some genes that are critical to the sporulation process.</text>
</comment>
<protein>
    <recommendedName>
        <fullName evidence="1">Stage 0 sporulation protein A homolog</fullName>
    </recommendedName>
</protein>
<evidence type="ECO:0000256" key="3">
    <source>
        <dbReference type="ARBA" id="ARBA00023125"/>
    </source>
</evidence>
<dbReference type="Gene3D" id="3.40.50.2300">
    <property type="match status" value="1"/>
</dbReference>
<dbReference type="InterPro" id="IPR018060">
    <property type="entry name" value="HTH_AraC"/>
</dbReference>
<dbReference type="InterPro" id="IPR020449">
    <property type="entry name" value="Tscrpt_reg_AraC-type_HTH"/>
</dbReference>
<dbReference type="EMBL" id="JACOON010000006">
    <property type="protein sequence ID" value="MBC5649105.1"/>
    <property type="molecule type" value="Genomic_DNA"/>
</dbReference>
<dbReference type="PRINTS" id="PR00032">
    <property type="entry name" value="HTHARAC"/>
</dbReference>
<proteinExistence type="predicted"/>
<evidence type="ECO:0000256" key="5">
    <source>
        <dbReference type="ARBA" id="ARBA00024867"/>
    </source>
</evidence>
<dbReference type="InterPro" id="IPR009057">
    <property type="entry name" value="Homeodomain-like_sf"/>
</dbReference>
<dbReference type="CDD" id="cd17536">
    <property type="entry name" value="REC_YesN-like"/>
    <property type="match status" value="1"/>
</dbReference>
<feature type="modified residue" description="4-aspartylphosphate" evidence="6">
    <location>
        <position position="55"/>
    </location>
</feature>
<keyword evidence="4" id="KW-0804">Transcription</keyword>
<evidence type="ECO:0000256" key="2">
    <source>
        <dbReference type="ARBA" id="ARBA00023015"/>
    </source>
</evidence>
<evidence type="ECO:0000256" key="6">
    <source>
        <dbReference type="PROSITE-ProRule" id="PRU00169"/>
    </source>
</evidence>
<dbReference type="PROSITE" id="PS00041">
    <property type="entry name" value="HTH_ARAC_FAMILY_1"/>
    <property type="match status" value="1"/>
</dbReference>
<accession>A0ABR7EH47</accession>
<dbReference type="InterPro" id="IPR011006">
    <property type="entry name" value="CheY-like_superfamily"/>
</dbReference>
<name>A0ABR7EH47_9FIRM</name>
<gene>
    <name evidence="9" type="ORF">H8S18_12215</name>
</gene>
<sequence length="522" mass="57582">MYQMLIVEDEELELASLEKIVRGNCSAISAVMTAGSGDAALSVLESFTPDLVLMDIHLGNFSGLDLSSLILEENPDAKIIIITAYDQFSYAQQGVKIGIADYLLKPIGTPDLLAAIEKQIAGIEEQKTSVLKNTRLQANFSNMKDVVSCCLTGSIINGLVTPGLSEILVSLHIPYKTMCVFTLSFSLKDIDLTRSEEIVLKKMIVDAVLEDAHDFHLFYDVMNSSHITLCCFYPAGHGQNNIATARDIRHQIITKLHLPVKIGLSETVFALSDLSAAYRHAALALRIGNDSINQYSDYLATGQSPGETEFESGSLVSYIVRNDIPALATYIHDAFSSRSMAGAAFAAIKTDCIRLWLSLAAELSHQVPLKNFDYDREIMQPVLNMLGAGCTTDLAELFVAAAQKIAEIISVAIRNQTNYTTLRAREYIDAHYKEPLTLTVVSDKLNISPYYLSHIFKDEFGVNVIEYLNHTRIRNAKHLLSKSGLAVKDIALKTGFSDPNYFCRIFKKLTGLTPSAYRSLNQ</sequence>
<dbReference type="RefSeq" id="WP_186858545.1">
    <property type="nucleotide sequence ID" value="NZ_JACOON010000006.1"/>
</dbReference>
<dbReference type="Gene3D" id="1.10.10.60">
    <property type="entry name" value="Homeodomain-like"/>
    <property type="match status" value="2"/>
</dbReference>
<dbReference type="PANTHER" id="PTHR43280">
    <property type="entry name" value="ARAC-FAMILY TRANSCRIPTIONAL REGULATOR"/>
    <property type="match status" value="1"/>
</dbReference>
<dbReference type="PANTHER" id="PTHR43280:SF10">
    <property type="entry name" value="REGULATORY PROTEIN POCR"/>
    <property type="match status" value="1"/>
</dbReference>
<dbReference type="PROSITE" id="PS50110">
    <property type="entry name" value="RESPONSE_REGULATORY"/>
    <property type="match status" value="1"/>
</dbReference>
<dbReference type="Pfam" id="PF00072">
    <property type="entry name" value="Response_reg"/>
    <property type="match status" value="1"/>
</dbReference>
<keyword evidence="3" id="KW-0238">DNA-binding</keyword>